<comment type="caution">
    <text evidence="2">The sequence shown here is derived from an EMBL/GenBank/DDBJ whole genome shotgun (WGS) entry which is preliminary data.</text>
</comment>
<evidence type="ECO:0000256" key="1">
    <source>
        <dbReference type="SAM" id="MobiDB-lite"/>
    </source>
</evidence>
<reference evidence="2 3" key="1">
    <citation type="submission" date="2024-01" db="EMBL/GenBank/DDBJ databases">
        <title>The genomes of 5 underutilized Papilionoideae crops provide insights into root nodulation and disease resistanc.</title>
        <authorList>
            <person name="Jiang F."/>
        </authorList>
    </citation>
    <scope>NUCLEOTIDE SEQUENCE [LARGE SCALE GENOMIC DNA]</scope>
    <source>
        <strain evidence="2">JINMINGXINNONG_FW02</strain>
        <tissue evidence="2">Leaves</tissue>
    </source>
</reference>
<feature type="region of interest" description="Disordered" evidence="1">
    <location>
        <begin position="142"/>
        <end position="161"/>
    </location>
</feature>
<dbReference type="Proteomes" id="UP001374584">
    <property type="component" value="Unassembled WGS sequence"/>
</dbReference>
<keyword evidence="3" id="KW-1185">Reference proteome</keyword>
<evidence type="ECO:0000313" key="2">
    <source>
        <dbReference type="EMBL" id="KAK7354012.1"/>
    </source>
</evidence>
<proteinExistence type="predicted"/>
<dbReference type="AlphaFoldDB" id="A0AAN9MGG8"/>
<gene>
    <name evidence="2" type="ORF">VNO80_19468</name>
</gene>
<name>A0AAN9MGG8_PHACN</name>
<evidence type="ECO:0000313" key="3">
    <source>
        <dbReference type="Proteomes" id="UP001374584"/>
    </source>
</evidence>
<dbReference type="EMBL" id="JAYMYR010000007">
    <property type="protein sequence ID" value="KAK7354012.1"/>
    <property type="molecule type" value="Genomic_DNA"/>
</dbReference>
<protein>
    <submittedName>
        <fullName evidence="2">Uncharacterized protein</fullName>
    </submittedName>
</protein>
<sequence length="294" mass="33522">MSFKVPAIHVSSLYWRQSNLAVSSLLQMFLLPHFTTLPLQCQPSQSPEDLDNSELSDCKILEDIGVLFETLVLLKLKYRPNDLKAYIENTMLLTKAEMARRSRSAQVKPHVTPIVADFEKTTTMTLKRKRPSVSRPTIDHIDLEENSSHHQGSSAARSCKKGDNALTLQGQKSSWPEILFAFDHMDRDNALGKLQRTIEDYARHREECQATNRAWESTESILQDKILTLDTALEAAKDAISRSFVEGFSEAIEQFKVVQFDIDTSVFDPFKSVVDGKIMFPTYFVKLLEQFFNL</sequence>
<organism evidence="2 3">
    <name type="scientific">Phaseolus coccineus</name>
    <name type="common">Scarlet runner bean</name>
    <name type="synonym">Phaseolus multiflorus</name>
    <dbReference type="NCBI Taxonomy" id="3886"/>
    <lineage>
        <taxon>Eukaryota</taxon>
        <taxon>Viridiplantae</taxon>
        <taxon>Streptophyta</taxon>
        <taxon>Embryophyta</taxon>
        <taxon>Tracheophyta</taxon>
        <taxon>Spermatophyta</taxon>
        <taxon>Magnoliopsida</taxon>
        <taxon>eudicotyledons</taxon>
        <taxon>Gunneridae</taxon>
        <taxon>Pentapetalae</taxon>
        <taxon>rosids</taxon>
        <taxon>fabids</taxon>
        <taxon>Fabales</taxon>
        <taxon>Fabaceae</taxon>
        <taxon>Papilionoideae</taxon>
        <taxon>50 kb inversion clade</taxon>
        <taxon>NPAAA clade</taxon>
        <taxon>indigoferoid/millettioid clade</taxon>
        <taxon>Phaseoleae</taxon>
        <taxon>Phaseolus</taxon>
    </lineage>
</organism>
<accession>A0AAN9MGG8</accession>